<dbReference type="OrthoDB" id="2356617at2"/>
<keyword evidence="2" id="KW-1185">Reference proteome</keyword>
<organism evidence="1 2">
    <name type="scientific">Jeotgalibacillus proteolyticus</name>
    <dbReference type="NCBI Taxonomy" id="2082395"/>
    <lineage>
        <taxon>Bacteria</taxon>
        <taxon>Bacillati</taxon>
        <taxon>Bacillota</taxon>
        <taxon>Bacilli</taxon>
        <taxon>Bacillales</taxon>
        <taxon>Caryophanaceae</taxon>
        <taxon>Jeotgalibacillus</taxon>
    </lineage>
</organism>
<dbReference type="RefSeq" id="WP_104058335.1">
    <property type="nucleotide sequence ID" value="NZ_PREZ01000004.1"/>
</dbReference>
<evidence type="ECO:0008006" key="3">
    <source>
        <dbReference type="Google" id="ProtNLM"/>
    </source>
</evidence>
<protein>
    <recommendedName>
        <fullName evidence="3">Spore coat protein</fullName>
    </recommendedName>
</protein>
<dbReference type="Proteomes" id="UP000239047">
    <property type="component" value="Unassembled WGS sequence"/>
</dbReference>
<dbReference type="AlphaFoldDB" id="A0A2S5GBU6"/>
<proteinExistence type="predicted"/>
<dbReference type="EMBL" id="PREZ01000004">
    <property type="protein sequence ID" value="PPA70385.1"/>
    <property type="molecule type" value="Genomic_DNA"/>
</dbReference>
<name>A0A2S5GBU6_9BACL</name>
<evidence type="ECO:0000313" key="1">
    <source>
        <dbReference type="EMBL" id="PPA70385.1"/>
    </source>
</evidence>
<gene>
    <name evidence="1" type="ORF">C4B60_12470</name>
</gene>
<reference evidence="1 2" key="1">
    <citation type="submission" date="2018-02" db="EMBL/GenBank/DDBJ databases">
        <title>Jeotgalibacillus proteolyticum sp. nov. a protease producing bacterium isolated from ocean sediments of Laizhou Bay.</title>
        <authorList>
            <person name="Li Y."/>
        </authorList>
    </citation>
    <scope>NUCLEOTIDE SEQUENCE [LARGE SCALE GENOMIC DNA]</scope>
    <source>
        <strain evidence="1 2">22-7</strain>
    </source>
</reference>
<accession>A0A2S5GBU6</accession>
<sequence length="68" mass="7340">MARNGYAVHEILEVHEMITIKSASVAKSTLMRGLASDKGLKDLLQEDAETAQKAVKELSEVIEKGIGS</sequence>
<comment type="caution">
    <text evidence="1">The sequence shown here is derived from an EMBL/GenBank/DDBJ whole genome shotgun (WGS) entry which is preliminary data.</text>
</comment>
<evidence type="ECO:0000313" key="2">
    <source>
        <dbReference type="Proteomes" id="UP000239047"/>
    </source>
</evidence>